<sequence length="354" mass="39566">MAQNDPKYQIGAEQARQNMMVGISIAMTSIGAIVVGFRLFTRSLIVGRLFADDWAMVTTMVFSFAYLLEVLIGAKSFKAGFSGAQLSVSDMQGILKITTAIVVTYKMTLTMIKVSILCFYLRLAVRRTFEQLCQYTLVLVVVFQVVVTAVTIGQCVPMNKLWDFTGAVNGKCINTNIFYHFASVFHIVTDIWILILPYQIVTRIARPWHEKLSLIAIFGLGIFSIAAAITRLSFLHIFTESKDPFYDSLPINIWSMVEVNTSIICASLPTLKPLISRSQRSRTREVNGYTGKSDAATHGSNGTEMSITKETRMDVSFTESLRPPVPPKSSHSDWDFDSSMDVFRAAKRIEAQFV</sequence>
<evidence type="ECO:0000313" key="1">
    <source>
        <dbReference type="EMBL" id="KAF2475902.1"/>
    </source>
</evidence>
<dbReference type="EMBL" id="MU003495">
    <property type="protein sequence ID" value="KAF2475902.1"/>
    <property type="molecule type" value="Genomic_DNA"/>
</dbReference>
<gene>
    <name evidence="1" type="ORF">BDR25DRAFT_278650</name>
</gene>
<dbReference type="Proteomes" id="UP000799755">
    <property type="component" value="Unassembled WGS sequence"/>
</dbReference>
<reference evidence="1" key="1">
    <citation type="journal article" date="2020" name="Stud. Mycol.">
        <title>101 Dothideomycetes genomes: a test case for predicting lifestyles and emergence of pathogens.</title>
        <authorList>
            <person name="Haridas S."/>
            <person name="Albert R."/>
            <person name="Binder M."/>
            <person name="Bloem J."/>
            <person name="Labutti K."/>
            <person name="Salamov A."/>
            <person name="Andreopoulos B."/>
            <person name="Baker S."/>
            <person name="Barry K."/>
            <person name="Bills G."/>
            <person name="Bluhm B."/>
            <person name="Cannon C."/>
            <person name="Castanera R."/>
            <person name="Culley D."/>
            <person name="Daum C."/>
            <person name="Ezra D."/>
            <person name="Gonzalez J."/>
            <person name="Henrissat B."/>
            <person name="Kuo A."/>
            <person name="Liang C."/>
            <person name="Lipzen A."/>
            <person name="Lutzoni F."/>
            <person name="Magnuson J."/>
            <person name="Mondo S."/>
            <person name="Nolan M."/>
            <person name="Ohm R."/>
            <person name="Pangilinan J."/>
            <person name="Park H.-J."/>
            <person name="Ramirez L."/>
            <person name="Alfaro M."/>
            <person name="Sun H."/>
            <person name="Tritt A."/>
            <person name="Yoshinaga Y."/>
            <person name="Zwiers L.-H."/>
            <person name="Turgeon B."/>
            <person name="Goodwin S."/>
            <person name="Spatafora J."/>
            <person name="Crous P."/>
            <person name="Grigoriev I."/>
        </authorList>
    </citation>
    <scope>NUCLEOTIDE SEQUENCE</scope>
    <source>
        <strain evidence="1">ATCC 200398</strain>
    </source>
</reference>
<comment type="caution">
    <text evidence="1">The sequence shown here is derived from an EMBL/GenBank/DDBJ whole genome shotgun (WGS) entry which is preliminary data.</text>
</comment>
<evidence type="ECO:0000313" key="2">
    <source>
        <dbReference type="Proteomes" id="UP000799755"/>
    </source>
</evidence>
<protein>
    <submittedName>
        <fullName evidence="1">Uncharacterized protein</fullName>
    </submittedName>
</protein>
<proteinExistence type="predicted"/>
<name>A0ACB6RBK2_9PLEO</name>
<accession>A0ACB6RBK2</accession>
<organism evidence="1 2">
    <name type="scientific">Lindgomyces ingoldianus</name>
    <dbReference type="NCBI Taxonomy" id="673940"/>
    <lineage>
        <taxon>Eukaryota</taxon>
        <taxon>Fungi</taxon>
        <taxon>Dikarya</taxon>
        <taxon>Ascomycota</taxon>
        <taxon>Pezizomycotina</taxon>
        <taxon>Dothideomycetes</taxon>
        <taxon>Pleosporomycetidae</taxon>
        <taxon>Pleosporales</taxon>
        <taxon>Lindgomycetaceae</taxon>
        <taxon>Lindgomyces</taxon>
    </lineage>
</organism>
<keyword evidence="2" id="KW-1185">Reference proteome</keyword>